<accession>A0A9X2WQD8</accession>
<evidence type="ECO:0000313" key="2">
    <source>
        <dbReference type="EMBL" id="MCT7943627.1"/>
    </source>
</evidence>
<dbReference type="RefSeq" id="WP_261299945.1">
    <property type="nucleotide sequence ID" value="NZ_JAMTCD010000038.1"/>
</dbReference>
<dbReference type="AlphaFoldDB" id="A0A9X2WQD8"/>
<reference evidence="2" key="1">
    <citation type="journal article" date="2023" name="Int. J. Syst. Evol. Microbiol.">
        <title>&lt;i&gt;Shewanella septentrionalis&lt;/i&gt; sp. nov. and &lt;i&gt;Shewanella holmiensis&lt;/i&gt; sp. nov., isolated from Baltic Sea water and sediments.</title>
        <authorList>
            <person name="Martin-Rodriguez A.J."/>
            <person name="Thorell K."/>
            <person name="Joffre E."/>
            <person name="Jensie-Markopoulos S."/>
            <person name="Moore E.R.B."/>
            <person name="Sjoling A."/>
        </authorList>
    </citation>
    <scope>NUCLEOTIDE SEQUENCE</scope>
    <source>
        <strain evidence="2">SP1S2-7</strain>
    </source>
</reference>
<dbReference type="Proteomes" id="UP001155546">
    <property type="component" value="Unassembled WGS sequence"/>
</dbReference>
<organism evidence="2 3">
    <name type="scientific">Shewanella holmiensis</name>
    <dbReference type="NCBI Taxonomy" id="2952222"/>
    <lineage>
        <taxon>Bacteria</taxon>
        <taxon>Pseudomonadati</taxon>
        <taxon>Pseudomonadota</taxon>
        <taxon>Gammaproteobacteria</taxon>
        <taxon>Alteromonadales</taxon>
        <taxon>Shewanellaceae</taxon>
        <taxon>Shewanella</taxon>
    </lineage>
</organism>
<dbReference type="EMBL" id="JAMTCD010000038">
    <property type="protein sequence ID" value="MCT7943627.1"/>
    <property type="molecule type" value="Genomic_DNA"/>
</dbReference>
<keyword evidence="2" id="KW-0328">Glycosyltransferase</keyword>
<protein>
    <submittedName>
        <fullName evidence="2">Uracil phosphoribosyltransferase</fullName>
    </submittedName>
</protein>
<dbReference type="GO" id="GO:0016757">
    <property type="term" value="F:glycosyltransferase activity"/>
    <property type="evidence" value="ECO:0007669"/>
    <property type="project" value="UniProtKB-KW"/>
</dbReference>
<feature type="domain" description="Phosphoribosyltransferase" evidence="1">
    <location>
        <begin position="9"/>
        <end position="194"/>
    </location>
</feature>
<keyword evidence="2" id="KW-0808">Transferase</keyword>
<dbReference type="InterPro" id="IPR000836">
    <property type="entry name" value="PRTase_dom"/>
</dbReference>
<gene>
    <name evidence="2" type="ORF">NE535_17875</name>
</gene>
<name>A0A9X2WQD8_9GAMM</name>
<dbReference type="CDD" id="cd06223">
    <property type="entry name" value="PRTases_typeI"/>
    <property type="match status" value="1"/>
</dbReference>
<sequence length="195" mass="21570">MLKILSENNHYLQELNTQSRSIEVRGNRLASIHQQIGQILGVEFINSLPRTTKEVTNPQGKLGTSEVTDFSGITIICLLRAGLYVSQGVRSLLGDNPHQYILSNSADDIAINAIEDQHVVIVDSVINSGKTLAKYLEKVSEAKSSMVISLVMQEGFVPQIERHYPKTQFVVSRVSQNYYVGSGTNDTGNRLFGTF</sequence>
<dbReference type="Gene3D" id="3.40.50.2020">
    <property type="match status" value="1"/>
</dbReference>
<keyword evidence="3" id="KW-1185">Reference proteome</keyword>
<dbReference type="SUPFAM" id="SSF53271">
    <property type="entry name" value="PRTase-like"/>
    <property type="match status" value="1"/>
</dbReference>
<dbReference type="Pfam" id="PF14681">
    <property type="entry name" value="UPRTase"/>
    <property type="match status" value="1"/>
</dbReference>
<comment type="caution">
    <text evidence="2">The sequence shown here is derived from an EMBL/GenBank/DDBJ whole genome shotgun (WGS) entry which is preliminary data.</text>
</comment>
<dbReference type="InterPro" id="IPR029057">
    <property type="entry name" value="PRTase-like"/>
</dbReference>
<evidence type="ECO:0000259" key="1">
    <source>
        <dbReference type="Pfam" id="PF14681"/>
    </source>
</evidence>
<proteinExistence type="predicted"/>
<evidence type="ECO:0000313" key="3">
    <source>
        <dbReference type="Proteomes" id="UP001155546"/>
    </source>
</evidence>